<gene>
    <name evidence="2" type="primary">anmK</name>
    <name evidence="4" type="ORF">EDD54_0547</name>
</gene>
<comment type="similarity">
    <text evidence="2">Belongs to the anhydro-N-acetylmuramic acid kinase family.</text>
</comment>
<comment type="pathway">
    <text evidence="2">Amino-sugar metabolism; 1,6-anhydro-N-acetylmuramate degradation.</text>
</comment>
<name>A0A4V3CWK5_9HYPH</name>
<evidence type="ECO:0000313" key="4">
    <source>
        <dbReference type="EMBL" id="TDP86668.1"/>
    </source>
</evidence>
<keyword evidence="2 4" id="KW-0418">Kinase</keyword>
<organism evidence="4 5">
    <name type="scientific">Oharaeibacter diazotrophicus</name>
    <dbReference type="NCBI Taxonomy" id="1920512"/>
    <lineage>
        <taxon>Bacteria</taxon>
        <taxon>Pseudomonadati</taxon>
        <taxon>Pseudomonadota</taxon>
        <taxon>Alphaproteobacteria</taxon>
        <taxon>Hyphomicrobiales</taxon>
        <taxon>Pleomorphomonadaceae</taxon>
        <taxon>Oharaeibacter</taxon>
    </lineage>
</organism>
<dbReference type="EC" id="2.7.1.170" evidence="2"/>
<protein>
    <recommendedName>
        <fullName evidence="2">Anhydro-N-acetylmuramic acid kinase</fullName>
        <ecNumber evidence="2">2.7.1.170</ecNumber>
    </recommendedName>
    <alternativeName>
        <fullName evidence="2">AnhMurNAc kinase</fullName>
    </alternativeName>
</protein>
<evidence type="ECO:0000313" key="5">
    <source>
        <dbReference type="Proteomes" id="UP000294547"/>
    </source>
</evidence>
<sequence length="382" mass="37932">MTGAGPVWALGLMSGTSLDGVDAALLDTDGETIAGIGPTLFRPYGADERAVLRRALADARGLDDRRARPGALAEAERIVTDTHAEAVRDLVAAAAEAGIAPQVVGFHGQTVFHAPARRLTVQIGDAGRLAAACGLRVVHDFRAADVAAGGQGAPLVPIFHRALAARAGLSLPAAVLNVGGVANVTLIGADGRLAAFDTGPGNALIDDAVLAATGRPYDDGGAIAASGRVDGTALAALLAHPYFAAPPPKSLDRDAFDVGPVAALPFADKVATLTAFTAAAVAAGLRLAGAPAATVVVVGGGARNRKLLAMLAARTGATVVPAGDAGFDGDFVEAQAFAHLAVRRLRGLPATFPGTTGVPAPTVGGDVATPEGAHSPTPSTSP</sequence>
<feature type="binding site" evidence="2">
    <location>
        <begin position="15"/>
        <end position="22"/>
    </location>
    <ligand>
        <name>ATP</name>
        <dbReference type="ChEBI" id="CHEBI:30616"/>
    </ligand>
</feature>
<dbReference type="EMBL" id="SNXY01000006">
    <property type="protein sequence ID" value="TDP86668.1"/>
    <property type="molecule type" value="Genomic_DNA"/>
</dbReference>
<dbReference type="GO" id="GO:0005524">
    <property type="term" value="F:ATP binding"/>
    <property type="evidence" value="ECO:0007669"/>
    <property type="project" value="UniProtKB-UniRule"/>
</dbReference>
<dbReference type="Pfam" id="PF03702">
    <property type="entry name" value="AnmK"/>
    <property type="match status" value="1"/>
</dbReference>
<dbReference type="UniPathway" id="UPA00343"/>
<dbReference type="UniPathway" id="UPA00544"/>
<dbReference type="OrthoDB" id="9763949at2"/>
<dbReference type="SUPFAM" id="SSF53067">
    <property type="entry name" value="Actin-like ATPase domain"/>
    <property type="match status" value="1"/>
</dbReference>
<comment type="pathway">
    <text evidence="2">Cell wall biogenesis; peptidoglycan recycling.</text>
</comment>
<dbReference type="PANTHER" id="PTHR30605:SF0">
    <property type="entry name" value="ANHYDRO-N-ACETYLMURAMIC ACID KINASE"/>
    <property type="match status" value="1"/>
</dbReference>
<dbReference type="InterPro" id="IPR043129">
    <property type="entry name" value="ATPase_NBD"/>
</dbReference>
<keyword evidence="2" id="KW-0067">ATP-binding</keyword>
<keyword evidence="2" id="KW-0808">Transferase</keyword>
<dbReference type="PANTHER" id="PTHR30605">
    <property type="entry name" value="ANHYDRO-N-ACETYLMURAMIC ACID KINASE"/>
    <property type="match status" value="1"/>
</dbReference>
<accession>A0A4V3CWK5</accession>
<dbReference type="GO" id="GO:0016773">
    <property type="term" value="F:phosphotransferase activity, alcohol group as acceptor"/>
    <property type="evidence" value="ECO:0007669"/>
    <property type="project" value="UniProtKB-UniRule"/>
</dbReference>
<evidence type="ECO:0000256" key="3">
    <source>
        <dbReference type="SAM" id="MobiDB-lite"/>
    </source>
</evidence>
<feature type="region of interest" description="Disordered" evidence="3">
    <location>
        <begin position="353"/>
        <end position="382"/>
    </location>
</feature>
<dbReference type="RefSeq" id="WP_126536807.1">
    <property type="nucleotide sequence ID" value="NZ_BSPM01000008.1"/>
</dbReference>
<keyword evidence="1 2" id="KW-0119">Carbohydrate metabolism</keyword>
<feature type="compositionally biased region" description="Low complexity" evidence="3">
    <location>
        <begin position="353"/>
        <end position="368"/>
    </location>
</feature>
<dbReference type="GO" id="GO:0016301">
    <property type="term" value="F:kinase activity"/>
    <property type="evidence" value="ECO:0007669"/>
    <property type="project" value="UniProtKB-KW"/>
</dbReference>
<dbReference type="GO" id="GO:0009254">
    <property type="term" value="P:peptidoglycan turnover"/>
    <property type="evidence" value="ECO:0007669"/>
    <property type="project" value="UniProtKB-UniRule"/>
</dbReference>
<evidence type="ECO:0000256" key="2">
    <source>
        <dbReference type="HAMAP-Rule" id="MF_01270"/>
    </source>
</evidence>
<proteinExistence type="inferred from homology"/>
<dbReference type="AlphaFoldDB" id="A0A4V3CWK5"/>
<dbReference type="NCBIfam" id="NF007141">
    <property type="entry name" value="PRK09585.1-5"/>
    <property type="match status" value="1"/>
</dbReference>
<dbReference type="GO" id="GO:0097175">
    <property type="term" value="P:1,6-anhydro-N-acetyl-beta-muramic acid catabolic process"/>
    <property type="evidence" value="ECO:0007669"/>
    <property type="project" value="UniProtKB-UniRule"/>
</dbReference>
<dbReference type="Gene3D" id="3.30.420.40">
    <property type="match status" value="2"/>
</dbReference>
<comment type="function">
    <text evidence="2">Catalyzes the specific phosphorylation of 1,6-anhydro-N-acetylmuramic acid (anhMurNAc) with the simultaneous cleavage of the 1,6-anhydro ring, generating MurNAc-6-P. Is required for the utilization of anhMurNAc either imported from the medium or derived from its own cell wall murein, and thus plays a role in cell wall recycling.</text>
</comment>
<dbReference type="Proteomes" id="UP000294547">
    <property type="component" value="Unassembled WGS sequence"/>
</dbReference>
<dbReference type="GO" id="GO:0006040">
    <property type="term" value="P:amino sugar metabolic process"/>
    <property type="evidence" value="ECO:0007669"/>
    <property type="project" value="InterPro"/>
</dbReference>
<comment type="caution">
    <text evidence="4">The sequence shown here is derived from an EMBL/GenBank/DDBJ whole genome shotgun (WGS) entry which is preliminary data.</text>
</comment>
<dbReference type="InterPro" id="IPR005338">
    <property type="entry name" value="Anhydro_N_Ac-Mur_kinase"/>
</dbReference>
<keyword evidence="5" id="KW-1185">Reference proteome</keyword>
<keyword evidence="2" id="KW-0547">Nucleotide-binding</keyword>
<comment type="catalytic activity">
    <reaction evidence="2">
        <text>1,6-anhydro-N-acetyl-beta-muramate + ATP + H2O = N-acetyl-D-muramate 6-phosphate + ADP + H(+)</text>
        <dbReference type="Rhea" id="RHEA:24952"/>
        <dbReference type="ChEBI" id="CHEBI:15377"/>
        <dbReference type="ChEBI" id="CHEBI:15378"/>
        <dbReference type="ChEBI" id="CHEBI:30616"/>
        <dbReference type="ChEBI" id="CHEBI:58690"/>
        <dbReference type="ChEBI" id="CHEBI:58722"/>
        <dbReference type="ChEBI" id="CHEBI:456216"/>
        <dbReference type="EC" id="2.7.1.170"/>
    </reaction>
</comment>
<reference evidence="4 5" key="1">
    <citation type="submission" date="2019-03" db="EMBL/GenBank/DDBJ databases">
        <title>Genomic Encyclopedia of Type Strains, Phase IV (KMG-IV): sequencing the most valuable type-strain genomes for metagenomic binning, comparative biology and taxonomic classification.</title>
        <authorList>
            <person name="Goeker M."/>
        </authorList>
    </citation>
    <scope>NUCLEOTIDE SEQUENCE [LARGE SCALE GENOMIC DNA]</scope>
    <source>
        <strain evidence="4 5">DSM 102969</strain>
    </source>
</reference>
<evidence type="ECO:0000256" key="1">
    <source>
        <dbReference type="ARBA" id="ARBA00023277"/>
    </source>
</evidence>
<dbReference type="HAMAP" id="MF_01270">
    <property type="entry name" value="AnhMurNAc_kinase"/>
    <property type="match status" value="1"/>
</dbReference>